<dbReference type="EMBL" id="MU007142">
    <property type="protein sequence ID" value="KAF2417257.1"/>
    <property type="molecule type" value="Genomic_DNA"/>
</dbReference>
<dbReference type="Pfam" id="PF04424">
    <property type="entry name" value="MINDY_DUB"/>
    <property type="match status" value="1"/>
</dbReference>
<dbReference type="GO" id="GO:0004843">
    <property type="term" value="F:cysteine-type deubiquitinase activity"/>
    <property type="evidence" value="ECO:0007669"/>
    <property type="project" value="InterPro"/>
</dbReference>
<dbReference type="InterPro" id="IPR007518">
    <property type="entry name" value="MINDY"/>
</dbReference>
<dbReference type="Proteomes" id="UP000800235">
    <property type="component" value="Unassembled WGS sequence"/>
</dbReference>
<dbReference type="GO" id="GO:0005829">
    <property type="term" value="C:cytosol"/>
    <property type="evidence" value="ECO:0007669"/>
    <property type="project" value="TreeGrafter"/>
</dbReference>
<evidence type="ECO:0000259" key="2">
    <source>
        <dbReference type="Pfam" id="PF04424"/>
    </source>
</evidence>
<dbReference type="GO" id="GO:1990380">
    <property type="term" value="F:K48-linked deubiquitinase activity"/>
    <property type="evidence" value="ECO:0007669"/>
    <property type="project" value="InterPro"/>
</dbReference>
<proteinExistence type="predicted"/>
<dbReference type="InterPro" id="IPR033979">
    <property type="entry name" value="MINDY_domain"/>
</dbReference>
<accession>A0A9P4NEQ0</accession>
<feature type="region of interest" description="Disordered" evidence="1">
    <location>
        <begin position="1"/>
        <end position="52"/>
    </location>
</feature>
<keyword evidence="4" id="KW-1185">Reference proteome</keyword>
<feature type="domain" description="MINDY deubiquitinase" evidence="2">
    <location>
        <begin position="55"/>
        <end position="333"/>
    </location>
</feature>
<comment type="caution">
    <text evidence="3">The sequence shown here is derived from an EMBL/GenBank/DDBJ whole genome shotgun (WGS) entry which is preliminary data.</text>
</comment>
<name>A0A9P4NEQ0_9PEZI</name>
<evidence type="ECO:0000313" key="4">
    <source>
        <dbReference type="Proteomes" id="UP000800235"/>
    </source>
</evidence>
<dbReference type="AlphaFoldDB" id="A0A9P4NEQ0"/>
<evidence type="ECO:0000256" key="1">
    <source>
        <dbReference type="SAM" id="MobiDB-lite"/>
    </source>
</evidence>
<feature type="non-terminal residue" evidence="3">
    <location>
        <position position="333"/>
    </location>
</feature>
<evidence type="ECO:0000313" key="3">
    <source>
        <dbReference type="EMBL" id="KAF2417257.1"/>
    </source>
</evidence>
<dbReference type="GO" id="GO:0071944">
    <property type="term" value="C:cell periphery"/>
    <property type="evidence" value="ECO:0007669"/>
    <property type="project" value="TreeGrafter"/>
</dbReference>
<dbReference type="PANTHER" id="PTHR18063:SF6">
    <property type="entry name" value="UBIQUITIN CARBOXYL-TERMINAL HYDROLASE"/>
    <property type="match status" value="1"/>
</dbReference>
<feature type="compositionally biased region" description="Polar residues" evidence="1">
    <location>
        <begin position="42"/>
        <end position="52"/>
    </location>
</feature>
<dbReference type="PANTHER" id="PTHR18063">
    <property type="entry name" value="NF-E2 INDUCIBLE PROTEIN"/>
    <property type="match status" value="1"/>
</dbReference>
<reference evidence="3" key="1">
    <citation type="journal article" date="2020" name="Stud. Mycol.">
        <title>101 Dothideomycetes genomes: a test case for predicting lifestyles and emergence of pathogens.</title>
        <authorList>
            <person name="Haridas S."/>
            <person name="Albert R."/>
            <person name="Binder M."/>
            <person name="Bloem J."/>
            <person name="Labutti K."/>
            <person name="Salamov A."/>
            <person name="Andreopoulos B."/>
            <person name="Baker S."/>
            <person name="Barry K."/>
            <person name="Bills G."/>
            <person name="Bluhm B."/>
            <person name="Cannon C."/>
            <person name="Castanera R."/>
            <person name="Culley D."/>
            <person name="Daum C."/>
            <person name="Ezra D."/>
            <person name="Gonzalez J."/>
            <person name="Henrissat B."/>
            <person name="Kuo A."/>
            <person name="Liang C."/>
            <person name="Lipzen A."/>
            <person name="Lutzoni F."/>
            <person name="Magnuson J."/>
            <person name="Mondo S."/>
            <person name="Nolan M."/>
            <person name="Ohm R."/>
            <person name="Pangilinan J."/>
            <person name="Park H.-J."/>
            <person name="Ramirez L."/>
            <person name="Alfaro M."/>
            <person name="Sun H."/>
            <person name="Tritt A."/>
            <person name="Yoshinaga Y."/>
            <person name="Zwiers L.-H."/>
            <person name="Turgeon B."/>
            <person name="Goodwin S."/>
            <person name="Spatafora J."/>
            <person name="Crous P."/>
            <person name="Grigoriev I."/>
        </authorList>
    </citation>
    <scope>NUCLEOTIDE SEQUENCE</scope>
    <source>
        <strain evidence="3">CBS 130266</strain>
    </source>
</reference>
<dbReference type="GO" id="GO:0016807">
    <property type="term" value="F:cysteine-type carboxypeptidase activity"/>
    <property type="evidence" value="ECO:0007669"/>
    <property type="project" value="TreeGrafter"/>
</dbReference>
<sequence length="333" mass="37128">MAEDEYHSGEAVSAVGDQGSAPQLPPRPKSADPQIEGHSSGRETPNTTLKKQRNQTYMIKKVRWFDTSSQKFRVSPILVQNANGPCPLLALVNALTLSTPVDVETVLVETLRTREQVSLGLLVDAVFEELMSGRRGDAAQGLPDVGDLYSFLITLHTGMNVNPRFVPNTQPGVFEETREMRLYSAFNVPLIHGWLPTSESSAYAAFDRSAKTYEDAQNIQFYEEELDTKIASTGLNAEEQTMFEDLHAIKQFLITWPTQLTEYGLGVLLAHVKPGDFAILFRNDHFSTIYKEPRSQQILILVTDAGYSSHDEIVWESLVDINGQGTEHYSGDF</sequence>
<protein>
    <recommendedName>
        <fullName evidence="2">MINDY deubiquitinase domain-containing protein</fullName>
    </recommendedName>
</protein>
<dbReference type="OrthoDB" id="10261212at2759"/>
<organism evidence="3 4">
    <name type="scientific">Tothia fuscella</name>
    <dbReference type="NCBI Taxonomy" id="1048955"/>
    <lineage>
        <taxon>Eukaryota</taxon>
        <taxon>Fungi</taxon>
        <taxon>Dikarya</taxon>
        <taxon>Ascomycota</taxon>
        <taxon>Pezizomycotina</taxon>
        <taxon>Dothideomycetes</taxon>
        <taxon>Pleosporomycetidae</taxon>
        <taxon>Venturiales</taxon>
        <taxon>Cylindrosympodiaceae</taxon>
        <taxon>Tothia</taxon>
    </lineage>
</organism>
<dbReference type="GO" id="GO:0071108">
    <property type="term" value="P:protein K48-linked deubiquitination"/>
    <property type="evidence" value="ECO:0007669"/>
    <property type="project" value="TreeGrafter"/>
</dbReference>
<gene>
    <name evidence="3" type="ORF">EJ08DRAFT_600142</name>
</gene>